<accession>A0A1W0E3L0</accession>
<comment type="caution">
    <text evidence="3">The sequence shown here is derived from an EMBL/GenBank/DDBJ whole genome shotgun (WGS) entry which is preliminary data.</text>
</comment>
<sequence>MFIIFYLYNYIYSNNITNILYNNINFLINSKYYNYCNYINNINNTLYDSIFDNNTLFTIYSGELIVMTQIVSNKNTILYNDKIYNFFDELQYTIQIDNNSNLDDNSNLYDDNSNLYDDNSNLYDDNSNLYDNNIIHSFYVDNYFILNKGAIIKVKDNLSNKEYNYNLLHNVFIDIKGKTDLLVINKDTELRSNRNNYFNNYFYTSYIENDQNLKYYACFSEKNDKENQTIMSKLEVRENEELKIFKTSNVNNDKDNLFIMKILNTKVNLEKDLIFNNCKNYINFKYNDNNQLEDYKIGDKINFDNLKLRNILFCKIPIEIYLDLIFKNENSSRETYDLCKSVNVYLKNTKSVMAKSLQPFETELYNEIVLEDLDEAIKDRKEKKIREKEKREQEQLKRIEKERLEGEKIKKENEKELKKFYKEMLLQRKKNEQECEFLKNKFRKEQEYKILVNKIKKEQENIEKEREAINKLKKGKEMKEKEREEMFNMMDSLKGKGQKDKKEVKEIVEEKKEAESKNKNIVKYIIISVVIIIVVIFISIIIYKKYKKNN</sequence>
<keyword evidence="4" id="KW-1185">Reference proteome</keyword>
<feature type="coiled-coil region" evidence="1">
    <location>
        <begin position="370"/>
        <end position="517"/>
    </location>
</feature>
<reference evidence="3 4" key="1">
    <citation type="journal article" date="2017" name="Environ. Microbiol.">
        <title>Decay of the glycolytic pathway and adaptation to intranuclear parasitism within Enterocytozoonidae microsporidia.</title>
        <authorList>
            <person name="Wiredu Boakye D."/>
            <person name="Jaroenlak P."/>
            <person name="Prachumwat A."/>
            <person name="Williams T.A."/>
            <person name="Bateman K.S."/>
            <person name="Itsathitphaisarn O."/>
            <person name="Sritunyalucksana K."/>
            <person name="Paszkiewicz K.H."/>
            <person name="Moore K.A."/>
            <person name="Stentiford G.D."/>
            <person name="Williams B.A."/>
        </authorList>
    </citation>
    <scope>NUCLEOTIDE SEQUENCE [LARGE SCALE GENOMIC DNA]</scope>
    <source>
        <strain evidence="3 4">TH1</strain>
    </source>
</reference>
<dbReference type="STRING" id="646526.A0A1W0E3L0"/>
<keyword evidence="2" id="KW-0472">Membrane</keyword>
<proteinExistence type="predicted"/>
<keyword evidence="2" id="KW-1133">Transmembrane helix</keyword>
<organism evidence="3 4">
    <name type="scientific">Ecytonucleospora hepatopenaei</name>
    <dbReference type="NCBI Taxonomy" id="646526"/>
    <lineage>
        <taxon>Eukaryota</taxon>
        <taxon>Fungi</taxon>
        <taxon>Fungi incertae sedis</taxon>
        <taxon>Microsporidia</taxon>
        <taxon>Enterocytozoonidae</taxon>
        <taxon>Ecytonucleospora</taxon>
    </lineage>
</organism>
<dbReference type="EMBL" id="MNPJ01000025">
    <property type="protein sequence ID" value="OQS53813.1"/>
    <property type="molecule type" value="Genomic_DNA"/>
</dbReference>
<keyword evidence="1" id="KW-0175">Coiled coil</keyword>
<evidence type="ECO:0000313" key="4">
    <source>
        <dbReference type="Proteomes" id="UP000192758"/>
    </source>
</evidence>
<gene>
    <name evidence="3" type="ORF">EHP00_2274</name>
</gene>
<dbReference type="VEuPathDB" id="MicrosporidiaDB:EHP00_2274"/>
<dbReference type="AlphaFoldDB" id="A0A1W0E3L0"/>
<feature type="transmembrane region" description="Helical" evidence="2">
    <location>
        <begin position="521"/>
        <end position="543"/>
    </location>
</feature>
<name>A0A1W0E3L0_9MICR</name>
<protein>
    <submittedName>
        <fullName evidence="3">Uncharacterized protein</fullName>
    </submittedName>
</protein>
<keyword evidence="2" id="KW-0812">Transmembrane</keyword>
<evidence type="ECO:0000256" key="2">
    <source>
        <dbReference type="SAM" id="Phobius"/>
    </source>
</evidence>
<evidence type="ECO:0000256" key="1">
    <source>
        <dbReference type="SAM" id="Coils"/>
    </source>
</evidence>
<dbReference type="Proteomes" id="UP000192758">
    <property type="component" value="Unassembled WGS sequence"/>
</dbReference>
<evidence type="ECO:0000313" key="3">
    <source>
        <dbReference type="EMBL" id="OQS53813.1"/>
    </source>
</evidence>